<comment type="caution">
    <text evidence="18">The sequence shown here is derived from an EMBL/GenBank/DDBJ whole genome shotgun (WGS) entry which is preliminary data.</text>
</comment>
<dbReference type="Pfam" id="PF00580">
    <property type="entry name" value="UvrD-helicase"/>
    <property type="match status" value="1"/>
</dbReference>
<gene>
    <name evidence="18" type="ORF">POL72_24855</name>
</gene>
<feature type="region of interest" description="Disordered" evidence="15">
    <location>
        <begin position="528"/>
        <end position="549"/>
    </location>
</feature>
<evidence type="ECO:0000313" key="19">
    <source>
        <dbReference type="Proteomes" id="UP001217485"/>
    </source>
</evidence>
<keyword evidence="19" id="KW-1185">Reference proteome</keyword>
<evidence type="ECO:0000256" key="8">
    <source>
        <dbReference type="ARBA" id="ARBA00023125"/>
    </source>
</evidence>
<feature type="domain" description="UvrD-like helicase ATP-binding" evidence="16">
    <location>
        <begin position="7"/>
        <end position="511"/>
    </location>
</feature>
<evidence type="ECO:0000256" key="5">
    <source>
        <dbReference type="ARBA" id="ARBA00022806"/>
    </source>
</evidence>
<evidence type="ECO:0000256" key="1">
    <source>
        <dbReference type="ARBA" id="ARBA00022722"/>
    </source>
</evidence>
<evidence type="ECO:0000256" key="14">
    <source>
        <dbReference type="PROSITE-ProRule" id="PRU00560"/>
    </source>
</evidence>
<keyword evidence="4 14" id="KW-0378">Hydrolase</keyword>
<keyword evidence="8" id="KW-0238">DNA-binding</keyword>
<comment type="catalytic activity">
    <reaction evidence="13">
        <text>ATP + H2O = ADP + phosphate + H(+)</text>
        <dbReference type="Rhea" id="RHEA:13065"/>
        <dbReference type="ChEBI" id="CHEBI:15377"/>
        <dbReference type="ChEBI" id="CHEBI:15378"/>
        <dbReference type="ChEBI" id="CHEBI:30616"/>
        <dbReference type="ChEBI" id="CHEBI:43474"/>
        <dbReference type="ChEBI" id="CHEBI:456216"/>
        <dbReference type="EC" id="5.6.2.4"/>
    </reaction>
</comment>
<feature type="region of interest" description="Disordered" evidence="15">
    <location>
        <begin position="1121"/>
        <end position="1142"/>
    </location>
</feature>
<protein>
    <recommendedName>
        <fullName evidence="12">DNA 3'-5' helicase</fullName>
        <ecNumber evidence="12">5.6.2.4</ecNumber>
    </recommendedName>
</protein>
<dbReference type="InterPro" id="IPR014017">
    <property type="entry name" value="DNA_helicase_UvrD-like_C"/>
</dbReference>
<evidence type="ECO:0000259" key="16">
    <source>
        <dbReference type="PROSITE" id="PS51198"/>
    </source>
</evidence>
<dbReference type="InterPro" id="IPR014016">
    <property type="entry name" value="UvrD-like_ATP-bd"/>
</dbReference>
<feature type="binding site" evidence="14">
    <location>
        <begin position="28"/>
        <end position="35"/>
    </location>
    <ligand>
        <name>ATP</name>
        <dbReference type="ChEBI" id="CHEBI:30616"/>
    </ligand>
</feature>
<reference evidence="18 19" key="1">
    <citation type="submission" date="2023-01" db="EMBL/GenBank/DDBJ databases">
        <title>Minimal conservation of predation-associated metabolite biosynthetic gene clusters underscores biosynthetic potential of Myxococcota including descriptions for ten novel species: Archangium lansinium sp. nov., Myxococcus landrumus sp. nov., Nannocystis bai.</title>
        <authorList>
            <person name="Ahearne A."/>
            <person name="Stevens C."/>
            <person name="Dowd S."/>
        </authorList>
    </citation>
    <scope>NUCLEOTIDE SEQUENCE [LARGE SCALE GENOMIC DNA]</scope>
    <source>
        <strain evidence="18 19">WIWO2</strain>
    </source>
</reference>
<keyword evidence="5 14" id="KW-0347">Helicase</keyword>
<dbReference type="Gene3D" id="1.10.486.10">
    <property type="entry name" value="PCRA, domain 4"/>
    <property type="match status" value="1"/>
</dbReference>
<feature type="domain" description="UvrD-like helicase C-terminal" evidence="17">
    <location>
        <begin position="561"/>
        <end position="878"/>
    </location>
</feature>
<evidence type="ECO:0000256" key="12">
    <source>
        <dbReference type="ARBA" id="ARBA00034808"/>
    </source>
</evidence>
<dbReference type="Gene3D" id="1.10.3170.10">
    <property type="entry name" value="Recbcd, chain B, domain 2"/>
    <property type="match status" value="1"/>
</dbReference>
<dbReference type="Pfam" id="PF13361">
    <property type="entry name" value="UvrD_C"/>
    <property type="match status" value="2"/>
</dbReference>
<keyword evidence="6" id="KW-0269">Exonuclease</keyword>
<evidence type="ECO:0000256" key="7">
    <source>
        <dbReference type="ARBA" id="ARBA00022840"/>
    </source>
</evidence>
<evidence type="ECO:0000256" key="2">
    <source>
        <dbReference type="ARBA" id="ARBA00022741"/>
    </source>
</evidence>
<dbReference type="EMBL" id="JAQNDK010000003">
    <property type="protein sequence ID" value="MDC0680992.1"/>
    <property type="molecule type" value="Genomic_DNA"/>
</dbReference>
<dbReference type="PROSITE" id="PS51217">
    <property type="entry name" value="UVRD_HELICASE_CTER"/>
    <property type="match status" value="1"/>
</dbReference>
<dbReference type="PANTHER" id="PTHR11070:SF23">
    <property type="entry name" value="RECBCD ENZYME SUBUNIT RECB"/>
    <property type="match status" value="1"/>
</dbReference>
<evidence type="ECO:0000259" key="17">
    <source>
        <dbReference type="PROSITE" id="PS51217"/>
    </source>
</evidence>
<dbReference type="Proteomes" id="UP001217485">
    <property type="component" value="Unassembled WGS sequence"/>
</dbReference>
<dbReference type="Gene3D" id="3.40.50.300">
    <property type="entry name" value="P-loop containing nucleotide triphosphate hydrolases"/>
    <property type="match status" value="2"/>
</dbReference>
<evidence type="ECO:0000313" key="18">
    <source>
        <dbReference type="EMBL" id="MDC0680992.1"/>
    </source>
</evidence>
<evidence type="ECO:0000256" key="15">
    <source>
        <dbReference type="SAM" id="MobiDB-lite"/>
    </source>
</evidence>
<evidence type="ECO:0000256" key="9">
    <source>
        <dbReference type="ARBA" id="ARBA00023204"/>
    </source>
</evidence>
<keyword evidence="7 14" id="KW-0067">ATP-binding</keyword>
<dbReference type="Pfam" id="PF12705">
    <property type="entry name" value="PDDEXK_1"/>
    <property type="match status" value="1"/>
</dbReference>
<comment type="catalytic activity">
    <reaction evidence="11">
        <text>Couples ATP hydrolysis with the unwinding of duplex DNA by translocating in the 3'-5' direction.</text>
        <dbReference type="EC" id="5.6.2.4"/>
    </reaction>
</comment>
<dbReference type="SUPFAM" id="SSF52540">
    <property type="entry name" value="P-loop containing nucleoside triphosphate hydrolases"/>
    <property type="match status" value="1"/>
</dbReference>
<dbReference type="PANTHER" id="PTHR11070">
    <property type="entry name" value="UVRD / RECB / PCRA DNA HELICASE FAMILY MEMBER"/>
    <property type="match status" value="1"/>
</dbReference>
<evidence type="ECO:0000256" key="13">
    <source>
        <dbReference type="ARBA" id="ARBA00048988"/>
    </source>
</evidence>
<keyword evidence="9" id="KW-0234">DNA repair</keyword>
<dbReference type="InterPro" id="IPR011604">
    <property type="entry name" value="PDDEXK-like_dom_sf"/>
</dbReference>
<keyword evidence="3" id="KW-0227">DNA damage</keyword>
<dbReference type="InterPro" id="IPR000212">
    <property type="entry name" value="DNA_helicase_UvrD/REP"/>
</dbReference>
<keyword evidence="2 14" id="KW-0547">Nucleotide-binding</keyword>
<dbReference type="RefSeq" id="WP_272098045.1">
    <property type="nucleotide sequence ID" value="NZ_JAQNDK010000003.1"/>
</dbReference>
<name>A0ABT5C755_9BACT</name>
<keyword evidence="1" id="KW-0540">Nuclease</keyword>
<dbReference type="PROSITE" id="PS51198">
    <property type="entry name" value="UVRD_HELICASE_ATP_BIND"/>
    <property type="match status" value="1"/>
</dbReference>
<sequence length="1358" mass="143740">MSFAPRGAELAEGDALIYAFRRNVVVAASAGTGKTHRLTALYVLLTLGLTSLGLPDAASAAPPVPPDRIVATTFSRAAAREIAHRVERSLREIARWNGEADIPFADILRARQAAVAGLPGASLPVAELRKRAEEALARLPAARIDTLHGVAKQIVDRHAIAMGLSPSARILDEEEAQALSDLAVDEALSRALAEGGERADAARALIAATGGVEAARSEVTRLLDRLDEDGLAPRRLSVTDHAAEASALARELRRLAAGSAALGSAAFRAPAAALVAALGREDGGAPFPAGAASAPLIELLTQRKPHKSKSTPADEALIAFREALPGEKHRDKAQQLLGFLREAPALSRREARIIELLEEIRERLSAIRRTEGGLGFGDLLRAARDGLRDDPAIGAAVRGSVDVLLVDEFQDTSAVQRDLVYLLRERDDAALARPAGVAPTAAGLSGHGLFLVGDRKQSIYGFRGADVSIFCRVCAELAGAAAGRALELAPALWSPDPSADFVALRESRRSTPELLAFINAFSARDFAQDRGSGDGGAGDGDAGAREAGSPPREFEIAYSAAEHLVAAPGRAAEGPTDVVLVSDGGGAPDGVDALVRDARGQLREALIAAAYIARRVRGAGGDGAAGRDGAVGRDGAATGDLRFRDVAVLTRRRSTIPLVELALARLEIPYVVAGRALFDAAEVRDLAAILRLLLDPRDRLALATVLRGPVVALSDTSLALLAPPGRGLAVPLLGRWSAAALAQGGRSPSPDDAELDDGRPLPALARLPAGDRERLEAFRARYAGLRRAALRSTPGEAIRAAVTAFDLDRVLAALPRAQARLGNVDRLVSIARRRGGSLASFVRWLDRRIRDEADEPEAAVFSPEDDAVRLTTIHASKGLDFPAVVLLDLNAEPRAAQPGLSYVPAAGDRPAALLVRHYVQVIDGRLRTGSLHDAEASARGPSLPISTPALQAARAEVRARERAERQRLTYVAITRARRELVLVGAEAKPRSGSAWLTLKAAVDADPGTAAAVDADPRTAAAVDIEASTPLAGTIRTTLDASSLLAGAKAPAPGTDAYARAAPAPRAPPATGPARAQTVLVAAASLAAFQACPRRFRLRHLLGIGEPAGEGQLGLFDVEGPPELPGEERVELEDGADPRPPGRAVHRVLQRWPRARWGEPTEAEEVAARLAFEGFPPHGPDVLRTAERVARFLDGPYARQVRGEEASLLREEALVLDVEPQRAGRRRGARLALSLAIDLAILHPGGQIDVVEYKRARPRADLSPYELRLRACALALRRRHPDRPIRAGVLFVGAEVEPVWLAAAGPMGTLTDDEHARFERELARLAERFAEARSEDRFDGVPVEACRKLRCGFVRACHG</sequence>
<evidence type="ECO:0000256" key="11">
    <source>
        <dbReference type="ARBA" id="ARBA00034617"/>
    </source>
</evidence>
<dbReference type="InterPro" id="IPR038726">
    <property type="entry name" value="PDDEXK_AddAB-type"/>
</dbReference>
<dbReference type="Gene3D" id="3.90.320.10">
    <property type="match status" value="1"/>
</dbReference>
<evidence type="ECO:0000256" key="3">
    <source>
        <dbReference type="ARBA" id="ARBA00022763"/>
    </source>
</evidence>
<evidence type="ECO:0000256" key="4">
    <source>
        <dbReference type="ARBA" id="ARBA00022801"/>
    </source>
</evidence>
<organism evidence="18 19">
    <name type="scientific">Sorangium atrum</name>
    <dbReference type="NCBI Taxonomy" id="2995308"/>
    <lineage>
        <taxon>Bacteria</taxon>
        <taxon>Pseudomonadati</taxon>
        <taxon>Myxococcota</taxon>
        <taxon>Polyangia</taxon>
        <taxon>Polyangiales</taxon>
        <taxon>Polyangiaceae</taxon>
        <taxon>Sorangium</taxon>
    </lineage>
</organism>
<evidence type="ECO:0000256" key="6">
    <source>
        <dbReference type="ARBA" id="ARBA00022839"/>
    </source>
</evidence>
<proteinExistence type="predicted"/>
<dbReference type="EC" id="5.6.2.4" evidence="12"/>
<accession>A0ABT5C755</accession>
<keyword evidence="10" id="KW-0413">Isomerase</keyword>
<evidence type="ECO:0000256" key="10">
    <source>
        <dbReference type="ARBA" id="ARBA00023235"/>
    </source>
</evidence>
<dbReference type="InterPro" id="IPR027417">
    <property type="entry name" value="P-loop_NTPase"/>
</dbReference>